<proteinExistence type="predicted"/>
<protein>
    <submittedName>
        <fullName evidence="1">Uncharacterized protein</fullName>
    </submittedName>
</protein>
<dbReference type="AlphaFoldDB" id="A0A381VSX2"/>
<reference evidence="1" key="1">
    <citation type="submission" date="2018-05" db="EMBL/GenBank/DDBJ databases">
        <authorList>
            <person name="Lanie J.A."/>
            <person name="Ng W.-L."/>
            <person name="Kazmierczak K.M."/>
            <person name="Andrzejewski T.M."/>
            <person name="Davidsen T.M."/>
            <person name="Wayne K.J."/>
            <person name="Tettelin H."/>
            <person name="Glass J.I."/>
            <person name="Rusch D."/>
            <person name="Podicherti R."/>
            <person name="Tsui H.-C.T."/>
            <person name="Winkler M.E."/>
        </authorList>
    </citation>
    <scope>NUCLEOTIDE SEQUENCE</scope>
</reference>
<name>A0A381VSX2_9ZZZZ</name>
<dbReference type="EMBL" id="UINC01009683">
    <property type="protein sequence ID" value="SVA43379.1"/>
    <property type="molecule type" value="Genomic_DNA"/>
</dbReference>
<sequence>MSERETLSPHNHDVAVALGERHLGRRTAETKATGVPAIGKVVWLDSEFNFETTSEIQVATLTVNLRQSTGVGRGRSIFDDAPSPNIGTKLDVIHARQL</sequence>
<accession>A0A381VSX2</accession>
<organism evidence="1">
    <name type="scientific">marine metagenome</name>
    <dbReference type="NCBI Taxonomy" id="408172"/>
    <lineage>
        <taxon>unclassified sequences</taxon>
        <taxon>metagenomes</taxon>
        <taxon>ecological metagenomes</taxon>
    </lineage>
</organism>
<evidence type="ECO:0000313" key="1">
    <source>
        <dbReference type="EMBL" id="SVA43379.1"/>
    </source>
</evidence>
<gene>
    <name evidence="1" type="ORF">METZ01_LOCUS96233</name>
</gene>